<dbReference type="AlphaFoldDB" id="A0A367CEP1"/>
<dbReference type="InterPro" id="IPR000994">
    <property type="entry name" value="Pept_M24"/>
</dbReference>
<dbReference type="InterPro" id="IPR000587">
    <property type="entry name" value="Creatinase_N"/>
</dbReference>
<dbReference type="SUPFAM" id="SSF55920">
    <property type="entry name" value="Creatinase/aminopeptidase"/>
    <property type="match status" value="1"/>
</dbReference>
<organism evidence="3 4">
    <name type="scientific">Enterococcus durans</name>
    <dbReference type="NCBI Taxonomy" id="53345"/>
    <lineage>
        <taxon>Bacteria</taxon>
        <taxon>Bacillati</taxon>
        <taxon>Bacillota</taxon>
        <taxon>Bacilli</taxon>
        <taxon>Lactobacillales</taxon>
        <taxon>Enterococcaceae</taxon>
        <taxon>Enterococcus</taxon>
    </lineage>
</organism>
<protein>
    <recommendedName>
        <fullName evidence="5">M24 family metallopeptidase</fullName>
    </recommendedName>
</protein>
<evidence type="ECO:0008006" key="5">
    <source>
        <dbReference type="Google" id="ProtNLM"/>
    </source>
</evidence>
<dbReference type="EMBL" id="LEPB01000004">
    <property type="protein sequence ID" value="RCA11101.1"/>
    <property type="molecule type" value="Genomic_DNA"/>
</dbReference>
<name>A0A367CEP1_9ENTE</name>
<dbReference type="CDD" id="cd01066">
    <property type="entry name" value="APP_MetAP"/>
    <property type="match status" value="1"/>
</dbReference>
<gene>
    <name evidence="3" type="ORF">EA71_01856</name>
</gene>
<evidence type="ECO:0000313" key="3">
    <source>
        <dbReference type="EMBL" id="RCA11101.1"/>
    </source>
</evidence>
<dbReference type="Pfam" id="PF00557">
    <property type="entry name" value="Peptidase_M24"/>
    <property type="match status" value="1"/>
</dbReference>
<feature type="domain" description="Peptidase M24" evidence="1">
    <location>
        <begin position="205"/>
        <end position="398"/>
    </location>
</feature>
<evidence type="ECO:0000313" key="4">
    <source>
        <dbReference type="Proteomes" id="UP000252797"/>
    </source>
</evidence>
<dbReference type="InterPro" id="IPR029149">
    <property type="entry name" value="Creatin/AminoP/Spt16_N"/>
</dbReference>
<dbReference type="Proteomes" id="UP000252797">
    <property type="component" value="Unassembled WGS sequence"/>
</dbReference>
<evidence type="ECO:0000259" key="2">
    <source>
        <dbReference type="Pfam" id="PF01321"/>
    </source>
</evidence>
<dbReference type="Pfam" id="PF01321">
    <property type="entry name" value="Creatinase_N"/>
    <property type="match status" value="1"/>
</dbReference>
<accession>A0A367CEP1</accession>
<dbReference type="InterPro" id="IPR050659">
    <property type="entry name" value="Peptidase_M24B"/>
</dbReference>
<dbReference type="Gene3D" id="3.40.350.10">
    <property type="entry name" value="Creatinase/prolidase N-terminal domain"/>
    <property type="match status" value="1"/>
</dbReference>
<dbReference type="RefSeq" id="WP_113845943.1">
    <property type="nucleotide sequence ID" value="NZ_LEPB01000004.1"/>
</dbReference>
<sequence length="471" mass="53422">MRKKIILTTVKEPMTFLDVPPVFLTEETMEERKNKLITRMKEEGIDTLVIYADKEHGANFEYLTGFIPRFEEGLLVVEASGNDTLIVGNENLKMHAHSRISTKLIHYPPFSLPNQPMTNEESLAKIFATLGFKEKNKIGLIGWKMFTTQKVVASKLFDLPYFIVEAIRQVIDAKTELINAAYLMIGENGVRRENNANELAHYEYGANLASRCMLSALNKIEVGIKEVEVAEQLNGEGQTNTVVTIAATGTRFDYANLYPTHKKIKQGDALSLTTGFKGGLSSRTGFVVEKAEELPVEQADYLERVAKPYFKAIVTWLENLRVGLIGKEMYQLIEFVLPKQLFHWHLNPGHLTADEEWMASPIYEDSTECLASGMIFQLDIIPSIPAYTGVSAEECVAIADEDLRTSIKENYPELWERICIRRNYLEEELNIYLNEDILPLSNTVAYLRPFYLAKTKALRVKNICGKNQMEA</sequence>
<dbReference type="SUPFAM" id="SSF53092">
    <property type="entry name" value="Creatinase/prolidase N-terminal domain"/>
    <property type="match status" value="1"/>
</dbReference>
<evidence type="ECO:0000259" key="1">
    <source>
        <dbReference type="Pfam" id="PF00557"/>
    </source>
</evidence>
<dbReference type="PANTHER" id="PTHR46112:SF2">
    <property type="entry name" value="XAA-PRO AMINOPEPTIDASE P-RELATED"/>
    <property type="match status" value="1"/>
</dbReference>
<reference evidence="3 4" key="1">
    <citation type="submission" date="2015-06" db="EMBL/GenBank/DDBJ databases">
        <title>The Genome Sequence of Enterococcus durans 4EA1.</title>
        <authorList>
            <consortium name="The Broad Institute Genomics Platform"/>
            <consortium name="The Broad Institute Genome Sequencing Center for Infectious Disease"/>
            <person name="Earl A.M."/>
            <person name="Van Tyne D."/>
            <person name="Lebreton F."/>
            <person name="Saavedra J.T."/>
            <person name="Gilmore M.S."/>
            <person name="Manson Mcguire A."/>
            <person name="Clock S."/>
            <person name="Crupain M."/>
            <person name="Rangan U."/>
            <person name="Young S."/>
            <person name="Abouelleil A."/>
            <person name="Cao P."/>
            <person name="Chapman S.B."/>
            <person name="Griggs A."/>
            <person name="Priest M."/>
            <person name="Shea T."/>
            <person name="Wortman J."/>
            <person name="Nusbaum C."/>
            <person name="Birren B."/>
        </authorList>
    </citation>
    <scope>NUCLEOTIDE SEQUENCE [LARGE SCALE GENOMIC DNA]</scope>
    <source>
        <strain evidence="3 4">4EA1</strain>
    </source>
</reference>
<dbReference type="PANTHER" id="PTHR46112">
    <property type="entry name" value="AMINOPEPTIDASE"/>
    <property type="match status" value="1"/>
</dbReference>
<comment type="caution">
    <text evidence="3">The sequence shown here is derived from an EMBL/GenBank/DDBJ whole genome shotgun (WGS) entry which is preliminary data.</text>
</comment>
<proteinExistence type="predicted"/>
<dbReference type="Gene3D" id="3.90.230.10">
    <property type="entry name" value="Creatinase/methionine aminopeptidase superfamily"/>
    <property type="match status" value="1"/>
</dbReference>
<dbReference type="InterPro" id="IPR036005">
    <property type="entry name" value="Creatinase/aminopeptidase-like"/>
</dbReference>
<feature type="domain" description="Creatinase N-terminal" evidence="2">
    <location>
        <begin position="32"/>
        <end position="139"/>
    </location>
</feature>